<dbReference type="SUPFAM" id="SSF52540">
    <property type="entry name" value="P-loop containing nucleoside triphosphate hydrolases"/>
    <property type="match status" value="1"/>
</dbReference>
<dbReference type="Proteomes" id="UP000594261">
    <property type="component" value="Chromosome 5"/>
</dbReference>
<keyword evidence="1" id="KW-0547">Nucleotide-binding</keyword>
<accession>A0A7N2LVH8</accession>
<feature type="domain" description="DUF6469" evidence="8">
    <location>
        <begin position="114"/>
        <end position="196"/>
    </location>
</feature>
<name>A0A7N2LVH8_QUELO</name>
<evidence type="ECO:0000313" key="9">
    <source>
        <dbReference type="EnsemblPlants" id="QL05p088494:mrna"/>
    </source>
</evidence>
<dbReference type="GO" id="GO:0016787">
    <property type="term" value="F:hydrolase activity"/>
    <property type="evidence" value="ECO:0007669"/>
    <property type="project" value="UniProtKB-KW"/>
</dbReference>
<evidence type="ECO:0000259" key="8">
    <source>
        <dbReference type="Pfam" id="PF20073"/>
    </source>
</evidence>
<evidence type="ECO:0000256" key="4">
    <source>
        <dbReference type="ARBA" id="ARBA00022840"/>
    </source>
</evidence>
<dbReference type="GO" id="GO:0005694">
    <property type="term" value="C:chromosome"/>
    <property type="evidence" value="ECO:0007669"/>
    <property type="project" value="UniProtKB-ARBA"/>
</dbReference>
<feature type="domain" description="DNA2/NAM7 helicase helicase" evidence="6">
    <location>
        <begin position="245"/>
        <end position="542"/>
    </location>
</feature>
<organism evidence="9 10">
    <name type="scientific">Quercus lobata</name>
    <name type="common">Valley oak</name>
    <dbReference type="NCBI Taxonomy" id="97700"/>
    <lineage>
        <taxon>Eukaryota</taxon>
        <taxon>Viridiplantae</taxon>
        <taxon>Streptophyta</taxon>
        <taxon>Embryophyta</taxon>
        <taxon>Tracheophyta</taxon>
        <taxon>Spermatophyta</taxon>
        <taxon>Magnoliopsida</taxon>
        <taxon>eudicotyledons</taxon>
        <taxon>Gunneridae</taxon>
        <taxon>Pentapetalae</taxon>
        <taxon>rosids</taxon>
        <taxon>fabids</taxon>
        <taxon>Fagales</taxon>
        <taxon>Fagaceae</taxon>
        <taxon>Quercus</taxon>
    </lineage>
</organism>
<dbReference type="GO" id="GO:0005524">
    <property type="term" value="F:ATP binding"/>
    <property type="evidence" value="ECO:0007669"/>
    <property type="project" value="UniProtKB-KW"/>
</dbReference>
<evidence type="ECO:0000256" key="3">
    <source>
        <dbReference type="ARBA" id="ARBA00022806"/>
    </source>
</evidence>
<proteinExistence type="predicted"/>
<dbReference type="Pfam" id="PF13087">
    <property type="entry name" value="AAA_12"/>
    <property type="match status" value="1"/>
</dbReference>
<dbReference type="FunFam" id="3.40.50.300:FF:000326">
    <property type="entry name" value="P-loop containing nucleoside triphosphate hydrolase"/>
    <property type="match status" value="1"/>
</dbReference>
<keyword evidence="3" id="KW-0347">Helicase</keyword>
<dbReference type="Gene3D" id="3.40.50.300">
    <property type="entry name" value="P-loop containing nucleotide triphosphate hydrolases"/>
    <property type="match status" value="2"/>
</dbReference>
<dbReference type="GO" id="GO:0004386">
    <property type="term" value="F:helicase activity"/>
    <property type="evidence" value="ECO:0007669"/>
    <property type="project" value="UniProtKB-KW"/>
</dbReference>
<protein>
    <recommendedName>
        <fullName evidence="11">P-loop containing nucleoside triphosphate hydrolases superfamily protein</fullName>
    </recommendedName>
</protein>
<dbReference type="EMBL" id="LRBV02000005">
    <property type="status" value="NOT_ANNOTATED_CDS"/>
    <property type="molecule type" value="Genomic_DNA"/>
</dbReference>
<dbReference type="InterPro" id="IPR047187">
    <property type="entry name" value="SF1_C_Upf1"/>
</dbReference>
<keyword evidence="10" id="KW-1185">Reference proteome</keyword>
<keyword evidence="2" id="KW-0378">Hydrolase</keyword>
<dbReference type="CDD" id="cd18808">
    <property type="entry name" value="SF1_C_Upf1"/>
    <property type="match status" value="1"/>
</dbReference>
<evidence type="ECO:0000259" key="6">
    <source>
        <dbReference type="Pfam" id="PF13086"/>
    </source>
</evidence>
<keyword evidence="4" id="KW-0067">ATP-binding</keyword>
<dbReference type="InterPro" id="IPR045529">
    <property type="entry name" value="DUF6469"/>
</dbReference>
<feature type="domain" description="DNA2/NAM7 helicase-like C-terminal" evidence="7">
    <location>
        <begin position="550"/>
        <end position="746"/>
    </location>
</feature>
<evidence type="ECO:0000256" key="2">
    <source>
        <dbReference type="ARBA" id="ARBA00022801"/>
    </source>
</evidence>
<dbReference type="Pfam" id="PF13086">
    <property type="entry name" value="AAA_11"/>
    <property type="match status" value="1"/>
</dbReference>
<evidence type="ECO:0000256" key="5">
    <source>
        <dbReference type="SAM" id="MobiDB-lite"/>
    </source>
</evidence>
<dbReference type="InParanoid" id="A0A7N2LVH8"/>
<dbReference type="Pfam" id="PF20073">
    <property type="entry name" value="DUF6469"/>
    <property type="match status" value="1"/>
</dbReference>
<dbReference type="Gramene" id="QL05p088494:mrna">
    <property type="protein sequence ID" value="QL05p088494:mrna"/>
    <property type="gene ID" value="QL05p088494"/>
</dbReference>
<dbReference type="OMA" id="YLIAYVR"/>
<evidence type="ECO:0000259" key="7">
    <source>
        <dbReference type="Pfam" id="PF13087"/>
    </source>
</evidence>
<dbReference type="InterPro" id="IPR027417">
    <property type="entry name" value="P-loop_NTPase"/>
</dbReference>
<feature type="region of interest" description="Disordered" evidence="5">
    <location>
        <begin position="403"/>
        <end position="466"/>
    </location>
</feature>
<sequence>MEKTAVKKKEVPGRRLIDLVLSWSIEDVHNENLYKNQVRQIPLKFSSTTEYMNSFTYPLIEETHADLLSSMSTLHLAPRCEISSFKQTKNFKPPKDFFYRITLKSVSGLQKNGGYEPMVGDIIALTNVRSKYKDLDRPNRPFIVAFVQRVKDDKILTILASEPILAEEPENKKRETLYAICLINMTTNIRIWRALNSQLEGKNLDIIEKVQQPNSAEAKICTSCISENNCSATYADVRSRICSSDLNDSQKDAVLSCLETRKCNHQNNVKLIWGPPGTGKTKTVGYVLFCLLRMKCRTLTCAPTNTAVLEVTQRLLKNVTDSLEYDTYGLGDILLFGNGKRMKIDDHHDLLDVFLDNRVTILYECLLSSTGWKDTLLSMITLLNEPKQQYHLYLKNRRVEDHEENINEGKSKNKGIDRNQGKEVDDQSSKDKKSRKNLTKVTFQTLNENKNKKKQKEKVRSWKEKGLEHEEKKGRIVLPKTRKMKDSSAKVHEVKTDLELLVIDEAAQLKECESTIPLQLPGLRHAILIGDERQLPAMVKSKISEEAEFGRSLFQRLVLIGHKKHILNVQYRMHPSISLFPNRMFYENHILDGHNVKGRSYKRRFLQGKMYGSYSFINVAHGKEEFDNSHSPQNMVEATVASEIVSSLCKESVRTKKKVRVGIISPYKAQVFAIGEKVKNYNADSNDDFSISVRSVDGFQGGEEDVIIISTVRYNKNGIVGFIKNHQRTNVALTRARYCLWILGNEATLTKRNTIWKELVIDAKKRRCFYNAHEDKGLAQAITVALVGCNQMHILLNMDSFLFRKARWIVSFSKDFLKSMSRLKDAETCTKVLTLLENLANGWRQPQSKKNLYVHRGASSQLLEQYKVKGLLHLVWTVDILKENSNYIQILKVWDILPLSEMPKLANQLDVLFENYTLEKINHCKHKSLRGCLVVPMRWPVNSSSCPEADHVLSLSEPLASLSLRDESESSSTTNVINSKHTTGRSVVTNKWVRKLPDN</sequence>
<reference evidence="9 10" key="1">
    <citation type="journal article" date="2016" name="G3 (Bethesda)">
        <title>First Draft Assembly and Annotation of the Genome of a California Endemic Oak Quercus lobata Nee (Fagaceae).</title>
        <authorList>
            <person name="Sork V.L."/>
            <person name="Fitz-Gibbon S.T."/>
            <person name="Puiu D."/>
            <person name="Crepeau M."/>
            <person name="Gugger P.F."/>
            <person name="Sherman R."/>
            <person name="Stevens K."/>
            <person name="Langley C.H."/>
            <person name="Pellegrini M."/>
            <person name="Salzberg S.L."/>
        </authorList>
    </citation>
    <scope>NUCLEOTIDE SEQUENCE [LARGE SCALE GENOMIC DNA]</scope>
    <source>
        <strain evidence="9 10">cv. SW786</strain>
    </source>
</reference>
<dbReference type="PANTHER" id="PTHR10887:SF522">
    <property type="entry name" value="P-LOOP CONTAINING NUCLEOSIDE TRIPHOSPHATE HYDROLASES SUPERFAMILY PROTEIN"/>
    <property type="match status" value="1"/>
</dbReference>
<evidence type="ECO:0008006" key="11">
    <source>
        <dbReference type="Google" id="ProtNLM"/>
    </source>
</evidence>
<dbReference type="InterPro" id="IPR041677">
    <property type="entry name" value="DNA2/NAM7_AAA_11"/>
</dbReference>
<evidence type="ECO:0000256" key="1">
    <source>
        <dbReference type="ARBA" id="ARBA00022741"/>
    </source>
</evidence>
<dbReference type="PANTHER" id="PTHR10887">
    <property type="entry name" value="DNA2/NAM7 HELICASE FAMILY"/>
    <property type="match status" value="1"/>
</dbReference>
<dbReference type="InterPro" id="IPR041679">
    <property type="entry name" value="DNA2/NAM7-like_C"/>
</dbReference>
<feature type="compositionally biased region" description="Basic and acidic residues" evidence="5">
    <location>
        <begin position="403"/>
        <end position="431"/>
    </location>
</feature>
<dbReference type="AlphaFoldDB" id="A0A7N2LVH8"/>
<dbReference type="InterPro" id="IPR045055">
    <property type="entry name" value="DNA2/NAM7-like"/>
</dbReference>
<reference evidence="9" key="2">
    <citation type="submission" date="2021-01" db="UniProtKB">
        <authorList>
            <consortium name="EnsemblPlants"/>
        </authorList>
    </citation>
    <scope>IDENTIFICATION</scope>
</reference>
<dbReference type="EnsemblPlants" id="QL05p088494:mrna">
    <property type="protein sequence ID" value="QL05p088494:mrna"/>
    <property type="gene ID" value="QL05p088494"/>
</dbReference>
<evidence type="ECO:0000313" key="10">
    <source>
        <dbReference type="Proteomes" id="UP000594261"/>
    </source>
</evidence>